<reference evidence="3 4" key="1">
    <citation type="submission" date="2024-03" db="EMBL/GenBank/DDBJ databases">
        <title>Human intestinal bacterial collection.</title>
        <authorList>
            <person name="Pauvert C."/>
            <person name="Hitch T.C.A."/>
            <person name="Clavel T."/>
        </authorList>
    </citation>
    <scope>NUCLEOTIDE SEQUENCE [LARGE SCALE GENOMIC DNA]</scope>
    <source>
        <strain evidence="3 4">CLA-AA-H192</strain>
    </source>
</reference>
<keyword evidence="2" id="KW-0472">Membrane</keyword>
<name>A0ABV1G2U5_9FIRM</name>
<comment type="caution">
    <text evidence="3">The sequence shown here is derived from an EMBL/GenBank/DDBJ whole genome shotgun (WGS) entry which is preliminary data.</text>
</comment>
<protein>
    <submittedName>
        <fullName evidence="3">Septum formation initiator family protein</fullName>
    </submittedName>
</protein>
<dbReference type="InterPro" id="IPR007060">
    <property type="entry name" value="FtsL/DivIC"/>
</dbReference>
<accession>A0ABV1G2U5</accession>
<gene>
    <name evidence="3" type="ORF">WMO66_00495</name>
</gene>
<sequence>MRLRKSSLITKLLILAVMIYAIVTVVTLQPQISDSRQQAAALQADVASAQQANLALEQDIANVGTDEAVMKIARERLNLVEDGEMIFIDSDK</sequence>
<keyword evidence="4" id="KW-1185">Reference proteome</keyword>
<dbReference type="Proteomes" id="UP001491552">
    <property type="component" value="Unassembled WGS sequence"/>
</dbReference>
<keyword evidence="2" id="KW-1133">Transmembrane helix</keyword>
<feature type="transmembrane region" description="Helical" evidence="2">
    <location>
        <begin position="12"/>
        <end position="28"/>
    </location>
</feature>
<keyword evidence="1" id="KW-0175">Coiled coil</keyword>
<evidence type="ECO:0000256" key="2">
    <source>
        <dbReference type="SAM" id="Phobius"/>
    </source>
</evidence>
<evidence type="ECO:0000256" key="1">
    <source>
        <dbReference type="SAM" id="Coils"/>
    </source>
</evidence>
<dbReference type="RefSeq" id="WP_349134445.1">
    <property type="nucleotide sequence ID" value="NZ_JBBMFF010000043.1"/>
</dbReference>
<proteinExistence type="predicted"/>
<keyword evidence="2" id="KW-0812">Transmembrane</keyword>
<feature type="coiled-coil region" evidence="1">
    <location>
        <begin position="32"/>
        <end position="59"/>
    </location>
</feature>
<organism evidence="3 4">
    <name type="scientific">Faecousia intestinalis</name>
    <dbReference type="NCBI Taxonomy" id="3133167"/>
    <lineage>
        <taxon>Bacteria</taxon>
        <taxon>Bacillati</taxon>
        <taxon>Bacillota</taxon>
        <taxon>Clostridia</taxon>
        <taxon>Eubacteriales</taxon>
        <taxon>Oscillospiraceae</taxon>
        <taxon>Faecousia</taxon>
    </lineage>
</organism>
<evidence type="ECO:0000313" key="4">
    <source>
        <dbReference type="Proteomes" id="UP001491552"/>
    </source>
</evidence>
<dbReference type="EMBL" id="JBBMFF010000043">
    <property type="protein sequence ID" value="MEQ2509734.1"/>
    <property type="molecule type" value="Genomic_DNA"/>
</dbReference>
<evidence type="ECO:0000313" key="3">
    <source>
        <dbReference type="EMBL" id="MEQ2509734.1"/>
    </source>
</evidence>
<dbReference type="Pfam" id="PF04977">
    <property type="entry name" value="DivIC"/>
    <property type="match status" value="1"/>
</dbReference>